<dbReference type="EMBL" id="LT629973">
    <property type="protein sequence ID" value="SEI01556.1"/>
    <property type="molecule type" value="Genomic_DNA"/>
</dbReference>
<dbReference type="SUPFAM" id="SSF48452">
    <property type="entry name" value="TPR-like"/>
    <property type="match status" value="1"/>
</dbReference>
<protein>
    <submittedName>
        <fullName evidence="5">Tetratricopeptide repeat</fullName>
    </submittedName>
</protein>
<dbReference type="InterPro" id="IPR013105">
    <property type="entry name" value="TPR_2"/>
</dbReference>
<feature type="repeat" description="TPR" evidence="3">
    <location>
        <begin position="135"/>
        <end position="168"/>
    </location>
</feature>
<feature type="coiled-coil region" evidence="4">
    <location>
        <begin position="277"/>
        <end position="324"/>
    </location>
</feature>
<dbReference type="PROSITE" id="PS50005">
    <property type="entry name" value="TPR"/>
    <property type="match status" value="1"/>
</dbReference>
<dbReference type="STRING" id="1679444.PYTT_2585"/>
<dbReference type="RefSeq" id="WP_172801837.1">
    <property type="nucleotide sequence ID" value="NZ_LIGX01000020.1"/>
</dbReference>
<dbReference type="Pfam" id="PF13432">
    <property type="entry name" value="TPR_16"/>
    <property type="match status" value="1"/>
</dbReference>
<evidence type="ECO:0000313" key="5">
    <source>
        <dbReference type="EMBL" id="SEI01556.1"/>
    </source>
</evidence>
<feature type="coiled-coil region" evidence="4">
    <location>
        <begin position="211"/>
        <end position="238"/>
    </location>
</feature>
<keyword evidence="6" id="KW-1185">Reference proteome</keyword>
<name>A0A1H6MIQ6_9BACT</name>
<organism evidence="5 6">
    <name type="scientific">Akkermansia glycaniphila</name>
    <dbReference type="NCBI Taxonomy" id="1679444"/>
    <lineage>
        <taxon>Bacteria</taxon>
        <taxon>Pseudomonadati</taxon>
        <taxon>Verrucomicrobiota</taxon>
        <taxon>Verrucomicrobiia</taxon>
        <taxon>Verrucomicrobiales</taxon>
        <taxon>Akkermansiaceae</taxon>
        <taxon>Akkermansia</taxon>
    </lineage>
</organism>
<dbReference type="AlphaFoldDB" id="A0A1H6MIQ6"/>
<evidence type="ECO:0000313" key="6">
    <source>
        <dbReference type="Proteomes" id="UP000176204"/>
    </source>
</evidence>
<evidence type="ECO:0000256" key="3">
    <source>
        <dbReference type="PROSITE-ProRule" id="PRU00339"/>
    </source>
</evidence>
<evidence type="ECO:0000256" key="2">
    <source>
        <dbReference type="ARBA" id="ARBA00022803"/>
    </source>
</evidence>
<keyword evidence="4" id="KW-0175">Coiled coil</keyword>
<dbReference type="KEGG" id="agl:PYTT_2585"/>
<sequence>MISIVTEQELTPRQSDLWLKGCQSVETKNYPYAISLLKALVKDAPGFLEGRKVLRACEIKQNPETKKKTMFGGMRLTTLKKAADAVLTSVEDDLENDPFSLQANEMLYNAAMELGLTDLASFALETICQGHSTNKKYLHLLANHYIKNEQFAEAADAYRRVLQVDPNDTVAIKGEKDCTARASMRSQNWENAKDFRSVMKNAAETADLDNADKLGLTRAELEQRLARLSERYAADQSNLAIVRDIASVYEQMEDWANAYSFYSYAFSLSANDVSIQAKALEMRENMLNSELVALEKAAGANPDNAELQARLAEKRRERAVEQVTDCKARVEGNPTDPQLRFNLGQALFYAGEFSDAIPELQRARNNPYLRIRAMLMLGKCYEAKNMYDLALRQLEEANAELFNMDDTKKEILYLMGTLHEHLGQKDKALDSFKVIYDADYGYRDVAHRVESAYA</sequence>
<dbReference type="SMART" id="SM00028">
    <property type="entry name" value="TPR"/>
    <property type="match status" value="5"/>
</dbReference>
<dbReference type="Proteomes" id="UP000176204">
    <property type="component" value="Chromosome I"/>
</dbReference>
<dbReference type="InterPro" id="IPR019734">
    <property type="entry name" value="TPR_rpt"/>
</dbReference>
<dbReference type="Pfam" id="PF07719">
    <property type="entry name" value="TPR_2"/>
    <property type="match status" value="1"/>
</dbReference>
<keyword evidence="2 3" id="KW-0802">TPR repeat</keyword>
<dbReference type="Gene3D" id="1.25.40.10">
    <property type="entry name" value="Tetratricopeptide repeat domain"/>
    <property type="match status" value="3"/>
</dbReference>
<keyword evidence="1" id="KW-0677">Repeat</keyword>
<accession>A0A1H6MIQ6</accession>
<dbReference type="InterPro" id="IPR051012">
    <property type="entry name" value="CellSynth/LPSAsmb/PSIAsmb"/>
</dbReference>
<dbReference type="InterPro" id="IPR011990">
    <property type="entry name" value="TPR-like_helical_dom_sf"/>
</dbReference>
<reference evidence="6" key="1">
    <citation type="submission" date="2016-09" db="EMBL/GenBank/DDBJ databases">
        <authorList>
            <person name="Koehorst J."/>
        </authorList>
    </citation>
    <scope>NUCLEOTIDE SEQUENCE [LARGE SCALE GENOMIC DNA]</scope>
</reference>
<dbReference type="PANTHER" id="PTHR45586">
    <property type="entry name" value="TPR REPEAT-CONTAINING PROTEIN PA4667"/>
    <property type="match status" value="1"/>
</dbReference>
<evidence type="ECO:0000256" key="4">
    <source>
        <dbReference type="SAM" id="Coils"/>
    </source>
</evidence>
<proteinExistence type="predicted"/>
<dbReference type="PANTHER" id="PTHR45586:SF1">
    <property type="entry name" value="LIPOPOLYSACCHARIDE ASSEMBLY PROTEIN B"/>
    <property type="match status" value="1"/>
</dbReference>
<evidence type="ECO:0000256" key="1">
    <source>
        <dbReference type="ARBA" id="ARBA00022737"/>
    </source>
</evidence>
<gene>
    <name evidence="5" type="ORF">PYTT_2585</name>
</gene>